<evidence type="ECO:0000313" key="11">
    <source>
        <dbReference type="Proteomes" id="UP001138989"/>
    </source>
</evidence>
<proteinExistence type="inferred from homology"/>
<dbReference type="PANTHER" id="PTHR42788:SF7">
    <property type="entry name" value="NITRATE ABC TRANSPORTER ATP-BINDING PROTEIN"/>
    <property type="match status" value="1"/>
</dbReference>
<dbReference type="SUPFAM" id="SSF52540">
    <property type="entry name" value="P-loop containing nucleoside triphosphate hydrolases"/>
    <property type="match status" value="1"/>
</dbReference>
<dbReference type="Pfam" id="PF00005">
    <property type="entry name" value="ABC_tran"/>
    <property type="match status" value="1"/>
</dbReference>
<dbReference type="EMBL" id="JAINWF010000025">
    <property type="protein sequence ID" value="MCD1610591.1"/>
    <property type="molecule type" value="Genomic_DNA"/>
</dbReference>
<keyword evidence="4" id="KW-1003">Cell membrane</keyword>
<dbReference type="Proteomes" id="UP001138989">
    <property type="component" value="Unassembled WGS sequence"/>
</dbReference>
<feature type="region of interest" description="Disordered" evidence="8">
    <location>
        <begin position="263"/>
        <end position="301"/>
    </location>
</feature>
<evidence type="ECO:0000256" key="5">
    <source>
        <dbReference type="ARBA" id="ARBA00022741"/>
    </source>
</evidence>
<dbReference type="PROSITE" id="PS00211">
    <property type="entry name" value="ABC_TRANSPORTER_1"/>
    <property type="match status" value="1"/>
</dbReference>
<dbReference type="SMART" id="SM00382">
    <property type="entry name" value="AAA"/>
    <property type="match status" value="1"/>
</dbReference>
<keyword evidence="6 10" id="KW-0067">ATP-binding</keyword>
<evidence type="ECO:0000256" key="6">
    <source>
        <dbReference type="ARBA" id="ARBA00022840"/>
    </source>
</evidence>
<dbReference type="PANTHER" id="PTHR42788">
    <property type="entry name" value="TAURINE IMPORT ATP-BINDING PROTEIN-RELATED"/>
    <property type="match status" value="1"/>
</dbReference>
<dbReference type="PROSITE" id="PS50893">
    <property type="entry name" value="ABC_TRANSPORTER_2"/>
    <property type="match status" value="1"/>
</dbReference>
<evidence type="ECO:0000313" key="10">
    <source>
        <dbReference type="EMBL" id="MCD1610591.1"/>
    </source>
</evidence>
<dbReference type="GO" id="GO:0005524">
    <property type="term" value="F:ATP binding"/>
    <property type="evidence" value="ECO:0007669"/>
    <property type="project" value="UniProtKB-KW"/>
</dbReference>
<dbReference type="InterPro" id="IPR005890">
    <property type="entry name" value="NO3_transporter_ATP-bd-like"/>
</dbReference>
<dbReference type="RefSeq" id="WP_023082833.1">
    <property type="nucleotide sequence ID" value="NZ_DALZJP010000035.1"/>
</dbReference>
<dbReference type="GO" id="GO:0015112">
    <property type="term" value="F:nitrate transmembrane transporter activity"/>
    <property type="evidence" value="ECO:0007669"/>
    <property type="project" value="InterPro"/>
</dbReference>
<evidence type="ECO:0000256" key="4">
    <source>
        <dbReference type="ARBA" id="ARBA00022475"/>
    </source>
</evidence>
<evidence type="ECO:0000259" key="9">
    <source>
        <dbReference type="PROSITE" id="PS50893"/>
    </source>
</evidence>
<reference evidence="10" key="1">
    <citation type="submission" date="2021-08" db="EMBL/GenBank/DDBJ databases">
        <title>Isolation and characterization of neutrophilic mixotrophic iron-oxidizing bacteria from deep-sea hydrothermal vents.</title>
        <authorList>
            <person name="He Y."/>
        </authorList>
    </citation>
    <scope>NUCLEOTIDE SEQUENCE</scope>
    <source>
        <strain evidence="10">IOP_13</strain>
    </source>
</reference>
<dbReference type="AlphaFoldDB" id="A0A9X1N9V2"/>
<dbReference type="GO" id="GO:0005886">
    <property type="term" value="C:plasma membrane"/>
    <property type="evidence" value="ECO:0007669"/>
    <property type="project" value="UniProtKB-SubCell"/>
</dbReference>
<evidence type="ECO:0000256" key="8">
    <source>
        <dbReference type="SAM" id="MobiDB-lite"/>
    </source>
</evidence>
<evidence type="ECO:0000256" key="1">
    <source>
        <dbReference type="ARBA" id="ARBA00004202"/>
    </source>
</evidence>
<comment type="similarity">
    <text evidence="2">Belongs to the ABC transporter superfamily.</text>
</comment>
<feature type="domain" description="ABC transporter" evidence="9">
    <location>
        <begin position="7"/>
        <end position="238"/>
    </location>
</feature>
<evidence type="ECO:0000256" key="2">
    <source>
        <dbReference type="ARBA" id="ARBA00005417"/>
    </source>
</evidence>
<accession>A0A9X1N9V2</accession>
<dbReference type="InterPro" id="IPR003439">
    <property type="entry name" value="ABC_transporter-like_ATP-bd"/>
</dbReference>
<dbReference type="GO" id="GO:0016887">
    <property type="term" value="F:ATP hydrolysis activity"/>
    <property type="evidence" value="ECO:0007669"/>
    <property type="project" value="InterPro"/>
</dbReference>
<keyword evidence="3" id="KW-0813">Transport</keyword>
<organism evidence="10 11">
    <name type="scientific">Stutzerimonas kunmingensis</name>
    <dbReference type="NCBI Taxonomy" id="1211807"/>
    <lineage>
        <taxon>Bacteria</taxon>
        <taxon>Pseudomonadati</taxon>
        <taxon>Pseudomonadota</taxon>
        <taxon>Gammaproteobacteria</taxon>
        <taxon>Pseudomonadales</taxon>
        <taxon>Pseudomonadaceae</taxon>
        <taxon>Stutzerimonas</taxon>
    </lineage>
</organism>
<gene>
    <name evidence="10" type="ORF">K7H17_22365</name>
</gene>
<protein>
    <submittedName>
        <fullName evidence="10">ABC transporter ATP-binding protein</fullName>
    </submittedName>
</protein>
<dbReference type="InterPro" id="IPR003593">
    <property type="entry name" value="AAA+_ATPase"/>
</dbReference>
<evidence type="ECO:0000256" key="7">
    <source>
        <dbReference type="ARBA" id="ARBA00023136"/>
    </source>
</evidence>
<dbReference type="CDD" id="cd03293">
    <property type="entry name" value="ABC_NrtD_SsuB_transporters"/>
    <property type="match status" value="1"/>
</dbReference>
<sequence length="301" mass="33074">MSTKAFLKVEGLSKRYQPSQPPVFENINFSLEQGEFVCVIGHSGCGKSTILNVLAGLEEPSSGGVVMAGKEIAGPSLDRGVVFQGHALMPWLTVEQNIAFAVKSRHPSWSRQQIAEHGARFIEMVGLTGAAQKKPAELSGGMKQRVGIARAFAVEPKMLLMDEPFGALDALTRGVIQDELVKICAATRQTVFMITHDVDEAILLADKVMLMSNGPNARIAEIVINTLPRERTRETIHHDPQFYRIRNHLVDFLVRRSKTIQQGGEGVLGDQPLIVRPGLDDTDPPPPDPRTQQPLRRIHAV</sequence>
<dbReference type="Gene3D" id="3.40.50.300">
    <property type="entry name" value="P-loop containing nucleotide triphosphate hydrolases"/>
    <property type="match status" value="1"/>
</dbReference>
<keyword evidence="7" id="KW-0472">Membrane</keyword>
<keyword evidence="11" id="KW-1185">Reference proteome</keyword>
<dbReference type="InterPro" id="IPR050166">
    <property type="entry name" value="ABC_transporter_ATP-bind"/>
</dbReference>
<dbReference type="InterPro" id="IPR017871">
    <property type="entry name" value="ABC_transporter-like_CS"/>
</dbReference>
<evidence type="ECO:0000256" key="3">
    <source>
        <dbReference type="ARBA" id="ARBA00022448"/>
    </source>
</evidence>
<dbReference type="NCBIfam" id="TIGR01184">
    <property type="entry name" value="ntrCD"/>
    <property type="match status" value="1"/>
</dbReference>
<keyword evidence="5" id="KW-0547">Nucleotide-binding</keyword>
<comment type="subcellular location">
    <subcellularLocation>
        <location evidence="1">Cell membrane</location>
        <topology evidence="1">Peripheral membrane protein</topology>
    </subcellularLocation>
</comment>
<name>A0A9X1N9V2_9GAMM</name>
<dbReference type="InterPro" id="IPR027417">
    <property type="entry name" value="P-loop_NTPase"/>
</dbReference>
<comment type="caution">
    <text evidence="10">The sequence shown here is derived from an EMBL/GenBank/DDBJ whole genome shotgun (WGS) entry which is preliminary data.</text>
</comment>